<dbReference type="STRING" id="1802610.A2W32_00860"/>
<comment type="caution">
    <text evidence="12">The sequence shown here is derived from an EMBL/GenBank/DDBJ whole genome shotgun (WGS) entry which is preliminary data.</text>
</comment>
<feature type="active site" description="Proton acceptor" evidence="7">
    <location>
        <position position="111"/>
    </location>
</feature>
<dbReference type="InterPro" id="IPR012338">
    <property type="entry name" value="Beta-lactam/transpept-like"/>
</dbReference>
<dbReference type="Pfam" id="PF00768">
    <property type="entry name" value="Peptidase_S11"/>
    <property type="match status" value="1"/>
</dbReference>
<name>A0A1F4UXE0_UNCKA</name>
<evidence type="ECO:0000313" key="12">
    <source>
        <dbReference type="EMBL" id="OGC49609.1"/>
    </source>
</evidence>
<evidence type="ECO:0000256" key="3">
    <source>
        <dbReference type="ARBA" id="ARBA00022801"/>
    </source>
</evidence>
<keyword evidence="6" id="KW-0961">Cell wall biogenesis/degradation</keyword>
<keyword evidence="10" id="KW-1133">Transmembrane helix</keyword>
<organism evidence="12 13">
    <name type="scientific">candidate division WWE3 bacterium RBG_16_37_10</name>
    <dbReference type="NCBI Taxonomy" id="1802610"/>
    <lineage>
        <taxon>Bacteria</taxon>
        <taxon>Katanobacteria</taxon>
    </lineage>
</organism>
<dbReference type="AlphaFoldDB" id="A0A1F4UXE0"/>
<feature type="transmembrane region" description="Helical" evidence="10">
    <location>
        <begin position="7"/>
        <end position="24"/>
    </location>
</feature>
<evidence type="ECO:0000256" key="10">
    <source>
        <dbReference type="SAM" id="Phobius"/>
    </source>
</evidence>
<feature type="active site" evidence="7">
    <location>
        <position position="163"/>
    </location>
</feature>
<sequence>MSRFSKILTVIFVVLPLVVFLFVATTRKLHSKSEVVSGLAEFFGDNTKLAYERTKIDTYDPDLGWQFGEVFGTYNEPTIIGSSAVLVDINTGKILYEKNPTEKRKIASLTKIMTAVVALEHEKLDTKMSVSATSANIGENVMGLTEGEIYTMEDLLYGLILNSGNDAAYTIAENVAGSSDKFVEWMNFKAKELALKNTYFADPSGLDDDTYSTVEDLARLTRYALKNPEFREIVKTFEYEIFSDETHKYIYMQNQTNLLTTYPGVFGVKTGYTEEAGLCLVTFASNNNHDVVGVVLNSYDRKGDMILMLDHGFGTLGVVTDHPALVF</sequence>
<dbReference type="Proteomes" id="UP000177371">
    <property type="component" value="Unassembled WGS sequence"/>
</dbReference>
<evidence type="ECO:0000256" key="9">
    <source>
        <dbReference type="RuleBase" id="RU004016"/>
    </source>
</evidence>
<gene>
    <name evidence="12" type="ORF">A2W32_00860</name>
</gene>
<evidence type="ECO:0000259" key="11">
    <source>
        <dbReference type="Pfam" id="PF00768"/>
    </source>
</evidence>
<keyword evidence="10" id="KW-0812">Transmembrane</keyword>
<feature type="binding site" evidence="8">
    <location>
        <position position="269"/>
    </location>
    <ligand>
        <name>substrate</name>
    </ligand>
</feature>
<feature type="domain" description="Peptidase S11 D-alanyl-D-alanine carboxypeptidase A N-terminal" evidence="11">
    <location>
        <begin position="75"/>
        <end position="298"/>
    </location>
</feature>
<evidence type="ECO:0000256" key="8">
    <source>
        <dbReference type="PIRSR" id="PIRSR618044-2"/>
    </source>
</evidence>
<evidence type="ECO:0000313" key="13">
    <source>
        <dbReference type="Proteomes" id="UP000177371"/>
    </source>
</evidence>
<dbReference type="GO" id="GO:0071555">
    <property type="term" value="P:cell wall organization"/>
    <property type="evidence" value="ECO:0007669"/>
    <property type="project" value="UniProtKB-KW"/>
</dbReference>
<dbReference type="GO" id="GO:0009002">
    <property type="term" value="F:serine-type D-Ala-D-Ala carboxypeptidase activity"/>
    <property type="evidence" value="ECO:0007669"/>
    <property type="project" value="InterPro"/>
</dbReference>
<dbReference type="InterPro" id="IPR018044">
    <property type="entry name" value="Peptidase_S11"/>
</dbReference>
<keyword evidence="2" id="KW-0732">Signal</keyword>
<keyword evidence="10" id="KW-0472">Membrane</keyword>
<dbReference type="GO" id="GO:0009252">
    <property type="term" value="P:peptidoglycan biosynthetic process"/>
    <property type="evidence" value="ECO:0007669"/>
    <property type="project" value="UniProtKB-KW"/>
</dbReference>
<dbReference type="GO" id="GO:0008360">
    <property type="term" value="P:regulation of cell shape"/>
    <property type="evidence" value="ECO:0007669"/>
    <property type="project" value="UniProtKB-KW"/>
</dbReference>
<comment type="similarity">
    <text evidence="1 9">Belongs to the peptidase S11 family.</text>
</comment>
<dbReference type="PRINTS" id="PR00725">
    <property type="entry name" value="DADACBPTASE1"/>
</dbReference>
<evidence type="ECO:0000256" key="7">
    <source>
        <dbReference type="PIRSR" id="PIRSR618044-1"/>
    </source>
</evidence>
<evidence type="ECO:0000256" key="4">
    <source>
        <dbReference type="ARBA" id="ARBA00022960"/>
    </source>
</evidence>
<protein>
    <recommendedName>
        <fullName evidence="11">Peptidase S11 D-alanyl-D-alanine carboxypeptidase A N-terminal domain-containing protein</fullName>
    </recommendedName>
</protein>
<dbReference type="Gene3D" id="3.40.710.10">
    <property type="entry name" value="DD-peptidase/beta-lactamase superfamily"/>
    <property type="match status" value="1"/>
</dbReference>
<evidence type="ECO:0000256" key="2">
    <source>
        <dbReference type="ARBA" id="ARBA00022729"/>
    </source>
</evidence>
<evidence type="ECO:0000256" key="1">
    <source>
        <dbReference type="ARBA" id="ARBA00007164"/>
    </source>
</evidence>
<dbReference type="GO" id="GO:0006508">
    <property type="term" value="P:proteolysis"/>
    <property type="evidence" value="ECO:0007669"/>
    <property type="project" value="InterPro"/>
</dbReference>
<dbReference type="PANTHER" id="PTHR21581:SF33">
    <property type="entry name" value="D-ALANYL-D-ALANINE CARBOXYPEPTIDASE DACB"/>
    <property type="match status" value="1"/>
</dbReference>
<proteinExistence type="inferred from homology"/>
<reference evidence="12 13" key="1">
    <citation type="journal article" date="2016" name="Nat. Commun.">
        <title>Thousands of microbial genomes shed light on interconnected biogeochemical processes in an aquifer system.</title>
        <authorList>
            <person name="Anantharaman K."/>
            <person name="Brown C.T."/>
            <person name="Hug L.A."/>
            <person name="Sharon I."/>
            <person name="Castelle C.J."/>
            <person name="Probst A.J."/>
            <person name="Thomas B.C."/>
            <person name="Singh A."/>
            <person name="Wilkins M.J."/>
            <person name="Karaoz U."/>
            <person name="Brodie E.L."/>
            <person name="Williams K.H."/>
            <person name="Hubbard S.S."/>
            <person name="Banfield J.F."/>
        </authorList>
    </citation>
    <scope>NUCLEOTIDE SEQUENCE [LARGE SCALE GENOMIC DNA]</scope>
</reference>
<dbReference type="PANTHER" id="PTHR21581">
    <property type="entry name" value="D-ALANYL-D-ALANINE CARBOXYPEPTIDASE"/>
    <property type="match status" value="1"/>
</dbReference>
<accession>A0A1F4UXE0</accession>
<evidence type="ECO:0000256" key="6">
    <source>
        <dbReference type="ARBA" id="ARBA00023316"/>
    </source>
</evidence>
<keyword evidence="5" id="KW-0573">Peptidoglycan synthesis</keyword>
<evidence type="ECO:0000256" key="5">
    <source>
        <dbReference type="ARBA" id="ARBA00022984"/>
    </source>
</evidence>
<dbReference type="EMBL" id="MEUT01000047">
    <property type="protein sequence ID" value="OGC49609.1"/>
    <property type="molecule type" value="Genomic_DNA"/>
</dbReference>
<dbReference type="InterPro" id="IPR001967">
    <property type="entry name" value="Peptidase_S11_N"/>
</dbReference>
<keyword evidence="3" id="KW-0378">Hydrolase</keyword>
<feature type="active site" description="Acyl-ester intermediate" evidence="7">
    <location>
        <position position="108"/>
    </location>
</feature>
<keyword evidence="4" id="KW-0133">Cell shape</keyword>
<dbReference type="SUPFAM" id="SSF56601">
    <property type="entry name" value="beta-lactamase/transpeptidase-like"/>
    <property type="match status" value="1"/>
</dbReference>